<reference evidence="2" key="1">
    <citation type="submission" date="2017-01" db="EMBL/GenBank/DDBJ databases">
        <title>A deep insight into the sialotranscriptome of adult male and female Cluex tarsalis mosquitoes.</title>
        <authorList>
            <person name="Ribeiro J.M."/>
            <person name="Moreira F."/>
            <person name="Bernard K.A."/>
            <person name="Calvo E."/>
        </authorList>
    </citation>
    <scope>NUCLEOTIDE SEQUENCE</scope>
    <source>
        <strain evidence="2">Kern County</strain>
        <tissue evidence="2">Salivary glands</tissue>
    </source>
</reference>
<feature type="signal peptide" evidence="1">
    <location>
        <begin position="1"/>
        <end position="21"/>
    </location>
</feature>
<evidence type="ECO:0000313" key="2">
    <source>
        <dbReference type="EMBL" id="JAV30884.1"/>
    </source>
</evidence>
<accession>A0A1Q3FTG3</accession>
<evidence type="ECO:0000256" key="1">
    <source>
        <dbReference type="SAM" id="SignalP"/>
    </source>
</evidence>
<sequence length="203" mass="23257">MRHCFYLLVLVLGGSIQLGSAAQSCDSCKCPCEKRVQLSKDLHNCVNIKSVKTKGYLTADKNNMFTPNQRRYTFVSTSKDKHANWQLYNKPAWDGNKSYGIRNKVLQEFLYNPAATRNTYNRFVLTWKKDITSIPREGFWQFIPAGNNQYMIRCASTGEFLYVSNEAHEQVSGTKRPYTYRLINNAPPKSEGTNAALFELIKC</sequence>
<keyword evidence="1" id="KW-0732">Signal</keyword>
<feature type="chain" id="PRO_5012026765" evidence="1">
    <location>
        <begin position="22"/>
        <end position="203"/>
    </location>
</feature>
<dbReference type="EMBL" id="GFDL01004161">
    <property type="protein sequence ID" value="JAV30884.1"/>
    <property type="molecule type" value="Transcribed_RNA"/>
</dbReference>
<dbReference type="Gene3D" id="2.80.10.50">
    <property type="match status" value="1"/>
</dbReference>
<dbReference type="AlphaFoldDB" id="A0A1Q3FTG3"/>
<name>A0A1Q3FTG3_CULTA</name>
<dbReference type="PROSITE" id="PS51257">
    <property type="entry name" value="PROKAR_LIPOPROTEIN"/>
    <property type="match status" value="1"/>
</dbReference>
<organism evidence="2">
    <name type="scientific">Culex tarsalis</name>
    <name type="common">Encephalitis mosquito</name>
    <dbReference type="NCBI Taxonomy" id="7177"/>
    <lineage>
        <taxon>Eukaryota</taxon>
        <taxon>Metazoa</taxon>
        <taxon>Ecdysozoa</taxon>
        <taxon>Arthropoda</taxon>
        <taxon>Hexapoda</taxon>
        <taxon>Insecta</taxon>
        <taxon>Pterygota</taxon>
        <taxon>Neoptera</taxon>
        <taxon>Endopterygota</taxon>
        <taxon>Diptera</taxon>
        <taxon>Nematocera</taxon>
        <taxon>Culicoidea</taxon>
        <taxon>Culicidae</taxon>
        <taxon>Culicinae</taxon>
        <taxon>Culicini</taxon>
        <taxon>Culex</taxon>
        <taxon>Culex</taxon>
    </lineage>
</organism>
<proteinExistence type="predicted"/>
<protein>
    <submittedName>
        <fullName evidence="2">Putative conserved secreted protein</fullName>
    </submittedName>
</protein>